<keyword evidence="3 4" id="KW-0732">Signal</keyword>
<dbReference type="CDD" id="cd16016">
    <property type="entry name" value="AP-SPAP"/>
    <property type="match status" value="1"/>
</dbReference>
<dbReference type="Gene3D" id="3.30.1360.150">
    <property type="match status" value="1"/>
</dbReference>
<evidence type="ECO:0000313" key="6">
    <source>
        <dbReference type="Proteomes" id="UP001597414"/>
    </source>
</evidence>
<dbReference type="Proteomes" id="UP001597414">
    <property type="component" value="Unassembled WGS sequence"/>
</dbReference>
<evidence type="ECO:0000256" key="3">
    <source>
        <dbReference type="ARBA" id="ARBA00022729"/>
    </source>
</evidence>
<organism evidence="5 6">
    <name type="scientific">Shivajiella indica</name>
    <dbReference type="NCBI Taxonomy" id="872115"/>
    <lineage>
        <taxon>Bacteria</taxon>
        <taxon>Pseudomonadati</taxon>
        <taxon>Bacteroidota</taxon>
        <taxon>Cytophagia</taxon>
        <taxon>Cytophagales</taxon>
        <taxon>Cyclobacteriaceae</taxon>
        <taxon>Shivajiella</taxon>
    </lineage>
</organism>
<dbReference type="RefSeq" id="WP_380799934.1">
    <property type="nucleotide sequence ID" value="NZ_JBHUIV010000004.1"/>
</dbReference>
<keyword evidence="5" id="KW-0378">Hydrolase</keyword>
<evidence type="ECO:0000313" key="5">
    <source>
        <dbReference type="EMBL" id="MFD2200294.1"/>
    </source>
</evidence>
<dbReference type="PIRSF" id="PIRSF031924">
    <property type="entry name" value="Pi-irrepressible_AP"/>
    <property type="match status" value="1"/>
</dbReference>
<proteinExistence type="predicted"/>
<dbReference type="SUPFAM" id="SSF53649">
    <property type="entry name" value="Alkaline phosphatase-like"/>
    <property type="match status" value="1"/>
</dbReference>
<dbReference type="InterPro" id="IPR002591">
    <property type="entry name" value="Phosphodiest/P_Trfase"/>
</dbReference>
<dbReference type="NCBIfam" id="NF042991">
    <property type="entry name" value="alk_phos_PafA"/>
    <property type="match status" value="1"/>
</dbReference>
<evidence type="ECO:0000256" key="1">
    <source>
        <dbReference type="ARBA" id="ARBA00022553"/>
    </source>
</evidence>
<dbReference type="GO" id="GO:0004035">
    <property type="term" value="F:alkaline phosphatase activity"/>
    <property type="evidence" value="ECO:0007669"/>
    <property type="project" value="UniProtKB-EC"/>
</dbReference>
<dbReference type="Pfam" id="PF01663">
    <property type="entry name" value="Phosphodiest"/>
    <property type="match status" value="1"/>
</dbReference>
<dbReference type="InterPro" id="IPR026263">
    <property type="entry name" value="Alkaline_phosphatase_prok"/>
</dbReference>
<evidence type="ECO:0000256" key="2">
    <source>
        <dbReference type="ARBA" id="ARBA00022723"/>
    </source>
</evidence>
<sequence length="544" mass="61262">MNKAISIYLLILFSLPVFAQVKKTEKPKLIVGILVDQMRQDYFYKYQDRYTEGGFKRLMKDGYMMKNAHYNYIPTYTGPGHASVYTGATPAMHGIIANDWYVRNLNRMIYCAEDTTAKAVGGSESNGKISPRNLLSTTISDELRFASNKRSKVVGIAIKDRGAALPAGHTGDAYWYDSQTGQFMTSTYYYDSLPPQWVQDFNSKGLALQYLSGKWETLFPVDTYVQSISDHNDFEGPFIGKDSTAFPYDLPALMEFNGGMGLIGTTPFGNTLTLDMAYAAIEGEKLGKRGETDLLAISFSSPDYIGHRFGPTSVELEDNYLRLDRDLEKFFNYLDKEYGKDEYLVFLTADHAVADIVDYMKSENVPAGNFNTRQVLTQMRGFCVINYGEGDWISSFSNEQVFLNHALAKEKDISIEKIQRELADFLLNRYEGIKEIYTATDMKRVEYSSGQKHLLQMGFNHKASGDLLLLLEPAWLSSSWKGTTHGTGYTYDTHVPIVFMGWNIPNGQSSRYVSITDIAPTLSMLLNIRLPNGATGQPILEILQ</sequence>
<dbReference type="PANTHER" id="PTHR10151:SF120">
    <property type="entry name" value="BIS(5'-ADENOSYL)-TRIPHOSPHATASE"/>
    <property type="match status" value="1"/>
</dbReference>
<protein>
    <submittedName>
        <fullName evidence="5">Alkaline phosphatase PafA</fullName>
        <ecNumber evidence="5">3.1.3.1</ecNumber>
    </submittedName>
</protein>
<dbReference type="PANTHER" id="PTHR10151">
    <property type="entry name" value="ECTONUCLEOTIDE PYROPHOSPHATASE/PHOSPHODIESTERASE"/>
    <property type="match status" value="1"/>
</dbReference>
<dbReference type="InterPro" id="IPR017850">
    <property type="entry name" value="Alkaline_phosphatase_core_sf"/>
</dbReference>
<name>A0ABW5B4T9_9BACT</name>
<reference evidence="6" key="1">
    <citation type="journal article" date="2019" name="Int. J. Syst. Evol. Microbiol.">
        <title>The Global Catalogue of Microorganisms (GCM) 10K type strain sequencing project: providing services to taxonomists for standard genome sequencing and annotation.</title>
        <authorList>
            <consortium name="The Broad Institute Genomics Platform"/>
            <consortium name="The Broad Institute Genome Sequencing Center for Infectious Disease"/>
            <person name="Wu L."/>
            <person name="Ma J."/>
        </authorList>
    </citation>
    <scope>NUCLEOTIDE SEQUENCE [LARGE SCALE GENOMIC DNA]</scope>
    <source>
        <strain evidence="6">KCTC 19812</strain>
    </source>
</reference>
<keyword evidence="2" id="KW-0479">Metal-binding</keyword>
<accession>A0ABW5B4T9</accession>
<dbReference type="EC" id="3.1.3.1" evidence="5"/>
<keyword evidence="1" id="KW-0597">Phosphoprotein</keyword>
<gene>
    <name evidence="5" type="primary">pafA</name>
    <name evidence="5" type="ORF">ACFSKV_01865</name>
</gene>
<dbReference type="EMBL" id="JBHUIV010000004">
    <property type="protein sequence ID" value="MFD2200294.1"/>
    <property type="molecule type" value="Genomic_DNA"/>
</dbReference>
<feature type="signal peptide" evidence="4">
    <location>
        <begin position="1"/>
        <end position="19"/>
    </location>
</feature>
<feature type="chain" id="PRO_5047227113" evidence="4">
    <location>
        <begin position="20"/>
        <end position="544"/>
    </location>
</feature>
<evidence type="ECO:0000256" key="4">
    <source>
        <dbReference type="SAM" id="SignalP"/>
    </source>
</evidence>
<dbReference type="Gene3D" id="3.40.720.10">
    <property type="entry name" value="Alkaline Phosphatase, subunit A"/>
    <property type="match status" value="1"/>
</dbReference>
<keyword evidence="6" id="KW-1185">Reference proteome</keyword>
<comment type="caution">
    <text evidence="5">The sequence shown here is derived from an EMBL/GenBank/DDBJ whole genome shotgun (WGS) entry which is preliminary data.</text>
</comment>